<feature type="domain" description="Ubiquitin-like" evidence="1">
    <location>
        <begin position="5"/>
        <end position="63"/>
    </location>
</feature>
<dbReference type="InterPro" id="IPR000626">
    <property type="entry name" value="Ubiquitin-like_dom"/>
</dbReference>
<dbReference type="CDD" id="cd17039">
    <property type="entry name" value="Ubl_ubiquitin_like"/>
    <property type="match status" value="1"/>
</dbReference>
<sequence>MAAPVLVRVQKLNGSILEVNATRSWQVIDVKKQVTKSDGTPWKEQKMLLGETELPDTEQLDTLLPQEAAVDVTLVRTQNLAGAWAVFSQDKLHQEKGEWKEKAQTTNEARGHWGGIVGSALNQDAEDIRKGALAEVEAGKAP</sequence>
<organism evidence="2">
    <name type="scientific">Alexandrium andersonii</name>
    <dbReference type="NCBI Taxonomy" id="327968"/>
    <lineage>
        <taxon>Eukaryota</taxon>
        <taxon>Sar</taxon>
        <taxon>Alveolata</taxon>
        <taxon>Dinophyceae</taxon>
        <taxon>Gonyaulacales</taxon>
        <taxon>Pyrocystaceae</taxon>
        <taxon>Alexandrium</taxon>
    </lineage>
</organism>
<dbReference type="Gene3D" id="3.10.20.90">
    <property type="entry name" value="Phosphatidylinositol 3-kinase Catalytic Subunit, Chain A, domain 1"/>
    <property type="match status" value="1"/>
</dbReference>
<dbReference type="AlphaFoldDB" id="A0A7S2BM74"/>
<proteinExistence type="predicted"/>
<dbReference type="SUPFAM" id="SSF54236">
    <property type="entry name" value="Ubiquitin-like"/>
    <property type="match status" value="1"/>
</dbReference>
<accession>A0A7S2BM74</accession>
<dbReference type="PROSITE" id="PS50053">
    <property type="entry name" value="UBIQUITIN_2"/>
    <property type="match status" value="1"/>
</dbReference>
<evidence type="ECO:0000313" key="2">
    <source>
        <dbReference type="EMBL" id="CAD9401076.1"/>
    </source>
</evidence>
<name>A0A7S2BM74_9DINO</name>
<dbReference type="InterPro" id="IPR029071">
    <property type="entry name" value="Ubiquitin-like_domsf"/>
</dbReference>
<evidence type="ECO:0000259" key="1">
    <source>
        <dbReference type="PROSITE" id="PS50053"/>
    </source>
</evidence>
<protein>
    <recommendedName>
        <fullName evidence="1">Ubiquitin-like domain-containing protein</fullName>
    </recommendedName>
</protein>
<gene>
    <name evidence="2" type="ORF">AAND1436_LOCUS11937</name>
</gene>
<dbReference type="EMBL" id="HBGQ01024159">
    <property type="protein sequence ID" value="CAD9401076.1"/>
    <property type="molecule type" value="Transcribed_RNA"/>
</dbReference>
<reference evidence="2" key="1">
    <citation type="submission" date="2021-01" db="EMBL/GenBank/DDBJ databases">
        <authorList>
            <person name="Corre E."/>
            <person name="Pelletier E."/>
            <person name="Niang G."/>
            <person name="Scheremetjew M."/>
            <person name="Finn R."/>
            <person name="Kale V."/>
            <person name="Holt S."/>
            <person name="Cochrane G."/>
            <person name="Meng A."/>
            <person name="Brown T."/>
            <person name="Cohen L."/>
        </authorList>
    </citation>
    <scope>NUCLEOTIDE SEQUENCE</scope>
    <source>
        <strain evidence="2">CCMP2222</strain>
    </source>
</reference>